<keyword evidence="2" id="KW-1185">Reference proteome</keyword>
<dbReference type="Proteomes" id="UP001257277">
    <property type="component" value="Unassembled WGS sequence"/>
</dbReference>
<dbReference type="EMBL" id="JAVTTO010000004">
    <property type="protein sequence ID" value="MDT7833121.1"/>
    <property type="molecule type" value="Genomic_DNA"/>
</dbReference>
<gene>
    <name evidence="1" type="ORF">RQM59_12060</name>
</gene>
<evidence type="ECO:0000313" key="1">
    <source>
        <dbReference type="EMBL" id="MDT7833121.1"/>
    </source>
</evidence>
<proteinExistence type="predicted"/>
<dbReference type="PROSITE" id="PS51257">
    <property type="entry name" value="PROKAR_LIPOPROTEIN"/>
    <property type="match status" value="1"/>
</dbReference>
<sequence length="370" mass="41473">MKKLFVSALALSSLFISCEKESLIPETEPSIIAPGNLTQRGSGSNSFGVSEEYPYEIYDPGEGEAYLLLEEGLANLFSEEASDGNTDIARGIWYFESGINYAHITEQDPENPYLKDYDETYSKERSITLDLVEGRLQNSDIKAEIIRTYNDVSNEINAETMLQLVDVQFHSIDANKISLSLIERYYVNAVFSSASPWSPPTVDPASKDKYAGLFKEKCGSTMNGSGSWKDAQRRVKRALPHPAYVNRSKFNSNVFSFNSFGLPHAAGNTRHLDGTYLPGHPNALFIAHRTNTLSPSVCLLISEQNAYAQAMVNQLHAVLGKRNHWDGVAWFRVDKSTPFNQYVNWGYYADLATWPTMPNNHNITLPWVTK</sequence>
<evidence type="ECO:0000313" key="2">
    <source>
        <dbReference type="Proteomes" id="UP001257277"/>
    </source>
</evidence>
<protein>
    <submittedName>
        <fullName evidence="1">Uncharacterized protein</fullName>
    </submittedName>
</protein>
<name>A0ABU3LHB8_9FLAO</name>
<organism evidence="1 2">
    <name type="scientific">Asprobacillus argus</name>
    <dbReference type="NCBI Taxonomy" id="3076534"/>
    <lineage>
        <taxon>Bacteria</taxon>
        <taxon>Pseudomonadati</taxon>
        <taxon>Bacteroidota</taxon>
        <taxon>Flavobacteriia</taxon>
        <taxon>Flavobacteriales</taxon>
        <taxon>Flavobacteriaceae</taxon>
        <taxon>Asprobacillus</taxon>
    </lineage>
</organism>
<dbReference type="RefSeq" id="WP_349242371.1">
    <property type="nucleotide sequence ID" value="NZ_JAVTTO010000004.1"/>
</dbReference>
<accession>A0ABU3LHB8</accession>
<reference evidence="1 2" key="1">
    <citation type="submission" date="2023-09" db="EMBL/GenBank/DDBJ databases">
        <title>Novel taxa isolated from Blanes Bay.</title>
        <authorList>
            <person name="Rey-Velasco X."/>
            <person name="Lucena T."/>
        </authorList>
    </citation>
    <scope>NUCLEOTIDE SEQUENCE [LARGE SCALE GENOMIC DNA]</scope>
    <source>
        <strain evidence="1 2">S356</strain>
    </source>
</reference>
<comment type="caution">
    <text evidence="1">The sequence shown here is derived from an EMBL/GenBank/DDBJ whole genome shotgun (WGS) entry which is preliminary data.</text>
</comment>